<protein>
    <submittedName>
        <fullName evidence="2">Uncharacterized protein</fullName>
    </submittedName>
</protein>
<organism evidence="2 3">
    <name type="scientific">Plesiomonas shigelloides</name>
    <name type="common">Aeromonas shigelloides</name>
    <dbReference type="NCBI Taxonomy" id="703"/>
    <lineage>
        <taxon>Bacteria</taxon>
        <taxon>Pseudomonadati</taxon>
        <taxon>Pseudomonadota</taxon>
        <taxon>Gammaproteobacteria</taxon>
        <taxon>Enterobacterales</taxon>
        <taxon>Enterobacteriaceae</taxon>
        <taxon>Plesiomonas</taxon>
    </lineage>
</organism>
<evidence type="ECO:0000313" key="2">
    <source>
        <dbReference type="EMBL" id="MBO1110175.1"/>
    </source>
</evidence>
<name>A0A8I1WAH9_PLESH</name>
<dbReference type="EMBL" id="JAFNAA010000398">
    <property type="protein sequence ID" value="MBO1110175.1"/>
    <property type="molecule type" value="Genomic_DNA"/>
</dbReference>
<dbReference type="Proteomes" id="UP000664658">
    <property type="component" value="Unassembled WGS sequence"/>
</dbReference>
<comment type="caution">
    <text evidence="2">The sequence shown here is derived from an EMBL/GenBank/DDBJ whole genome shotgun (WGS) entry which is preliminary data.</text>
</comment>
<proteinExistence type="predicted"/>
<feature type="non-terminal residue" evidence="2">
    <location>
        <position position="1"/>
    </location>
</feature>
<evidence type="ECO:0000313" key="1">
    <source>
        <dbReference type="EMBL" id="MBO1110174.1"/>
    </source>
</evidence>
<dbReference type="EMBL" id="JAFNAA010000398">
    <property type="protein sequence ID" value="MBO1110174.1"/>
    <property type="molecule type" value="Genomic_DNA"/>
</dbReference>
<sequence>AVCARSGFATRDRYRHQVGRLARRARISVPVVAWRCVELAQQAGERYHSQDRRLHVGYYLIGDGQAQLNRELGIPSSRFSCA</sequence>
<accession>A0A8I1WAH9</accession>
<dbReference type="RefSeq" id="WP_207543003.1">
    <property type="nucleotide sequence ID" value="NZ_JAFNAA010000398.1"/>
</dbReference>
<evidence type="ECO:0000313" key="3">
    <source>
        <dbReference type="Proteomes" id="UP000664658"/>
    </source>
</evidence>
<gene>
    <name evidence="1" type="ORF">J2R62_18890</name>
    <name evidence="2" type="ORF">J2R62_18895</name>
</gene>
<reference evidence="2" key="1">
    <citation type="submission" date="2021-03" db="EMBL/GenBank/DDBJ databases">
        <title>Plesiomonas shigelloides zfcc0051, isolated from zebrafish feces.</title>
        <authorList>
            <person name="Vanderhoek Z."/>
            <person name="Gaulke C."/>
        </authorList>
    </citation>
    <scope>NUCLEOTIDE SEQUENCE</scope>
    <source>
        <strain evidence="2">Zfcc0051</strain>
    </source>
</reference>
<dbReference type="AlphaFoldDB" id="A0A8I1WAH9"/>